<dbReference type="Gene3D" id="3.40.50.300">
    <property type="entry name" value="P-loop containing nucleotide triphosphate hydrolases"/>
    <property type="match status" value="2"/>
</dbReference>
<evidence type="ECO:0000256" key="2">
    <source>
        <dbReference type="ARBA" id="ARBA00022801"/>
    </source>
</evidence>
<evidence type="ECO:0000313" key="6">
    <source>
        <dbReference type="EMBL" id="ADE56826.1"/>
    </source>
</evidence>
<dbReference type="HOGENOM" id="CLU_012117_2_0_0"/>
<dbReference type="InterPro" id="IPR006555">
    <property type="entry name" value="ATP-dep_Helicase_C"/>
</dbReference>
<dbReference type="GO" id="GO:0006139">
    <property type="term" value="P:nucleobase-containing compound metabolic process"/>
    <property type="evidence" value="ECO:0007669"/>
    <property type="project" value="InterPro"/>
</dbReference>
<dbReference type="Pfam" id="PF04851">
    <property type="entry name" value="ResIII"/>
    <property type="match status" value="1"/>
</dbReference>
<evidence type="ECO:0000256" key="1">
    <source>
        <dbReference type="ARBA" id="ARBA00022741"/>
    </source>
</evidence>
<gene>
    <name evidence="6" type="ordered locus">Amico_0691</name>
</gene>
<keyword evidence="7" id="KW-1185">Reference proteome</keyword>
<dbReference type="PANTHER" id="PTHR11472:SF34">
    <property type="entry name" value="REGULATOR OF TELOMERE ELONGATION HELICASE 1"/>
    <property type="match status" value="1"/>
</dbReference>
<keyword evidence="6" id="KW-0347">Helicase</keyword>
<dbReference type="SUPFAM" id="SSF52540">
    <property type="entry name" value="P-loop containing nucleoside triphosphate hydrolases"/>
    <property type="match status" value="1"/>
</dbReference>
<dbReference type="InterPro" id="IPR014013">
    <property type="entry name" value="Helic_SF1/SF2_ATP-bd_DinG/Rad3"/>
</dbReference>
<dbReference type="InterPro" id="IPR014001">
    <property type="entry name" value="Helicase_ATP-bd"/>
</dbReference>
<dbReference type="InterPro" id="IPR027417">
    <property type="entry name" value="P-loop_NTPase"/>
</dbReference>
<dbReference type="PROSITE" id="PS51193">
    <property type="entry name" value="HELICASE_ATP_BIND_2"/>
    <property type="match status" value="1"/>
</dbReference>
<dbReference type="SMART" id="SM00491">
    <property type="entry name" value="HELICc2"/>
    <property type="match status" value="1"/>
</dbReference>
<dbReference type="PANTHER" id="PTHR11472">
    <property type="entry name" value="DNA REPAIR DEAD HELICASE RAD3/XP-D SUBFAMILY MEMBER"/>
    <property type="match status" value="1"/>
</dbReference>
<evidence type="ECO:0000313" key="7">
    <source>
        <dbReference type="Proteomes" id="UP000002366"/>
    </source>
</evidence>
<dbReference type="KEGG" id="aco:Amico_0691"/>
<evidence type="ECO:0000256" key="3">
    <source>
        <dbReference type="ARBA" id="ARBA00022840"/>
    </source>
</evidence>
<evidence type="ECO:0000259" key="5">
    <source>
        <dbReference type="PROSITE" id="PS51193"/>
    </source>
</evidence>
<proteinExistence type="inferred from homology"/>
<dbReference type="Proteomes" id="UP000002366">
    <property type="component" value="Chromosome"/>
</dbReference>
<dbReference type="eggNOG" id="COG1199">
    <property type="taxonomic scope" value="Bacteria"/>
</dbReference>
<dbReference type="AlphaFoldDB" id="D5EE44"/>
<name>D5EE44_AMICL</name>
<dbReference type="SMART" id="SM00487">
    <property type="entry name" value="DEXDc"/>
    <property type="match status" value="1"/>
</dbReference>
<dbReference type="InterPro" id="IPR045028">
    <property type="entry name" value="DinG/Rad3-like"/>
</dbReference>
<protein>
    <submittedName>
        <fullName evidence="6">Helicase c2</fullName>
    </submittedName>
</protein>
<feature type="domain" description="Helicase ATP-binding" evidence="5">
    <location>
        <begin position="17"/>
        <end position="292"/>
    </location>
</feature>
<dbReference type="OrthoDB" id="9803913at2"/>
<dbReference type="STRING" id="572547.Amico_0691"/>
<accession>D5EE44</accession>
<reference evidence="6 7" key="1">
    <citation type="journal article" date="2010" name="Stand. Genomic Sci.">
        <title>Complete genome sequence of Aminobacterium colombiense type strain (ALA-1).</title>
        <authorList>
            <person name="Chertkov O."/>
            <person name="Sikorski J."/>
            <person name="Brambilla E."/>
            <person name="Lapidus A."/>
            <person name="Copeland A."/>
            <person name="Glavina Del Rio T."/>
            <person name="Nolan M."/>
            <person name="Lucas S."/>
            <person name="Tice H."/>
            <person name="Cheng J.F."/>
            <person name="Han C."/>
            <person name="Detter J.C."/>
            <person name="Bruce D."/>
            <person name="Tapia R."/>
            <person name="Goodwin L."/>
            <person name="Pitluck S."/>
            <person name="Liolios K."/>
            <person name="Ivanova N."/>
            <person name="Mavromatis K."/>
            <person name="Ovchinnikova G."/>
            <person name="Pati A."/>
            <person name="Chen A."/>
            <person name="Palaniappan K."/>
            <person name="Land M."/>
            <person name="Hauser L."/>
            <person name="Chang Y.J."/>
            <person name="Jeffries C.D."/>
            <person name="Spring S."/>
            <person name="Rohde M."/>
            <person name="Goker M."/>
            <person name="Bristow J."/>
            <person name="Eisen J.A."/>
            <person name="Markowitz V."/>
            <person name="Hugenholtz P."/>
            <person name="Kyrpides N.C."/>
            <person name="Klenk H.P."/>
        </authorList>
    </citation>
    <scope>NUCLEOTIDE SEQUENCE [LARGE SCALE GENOMIC DNA]</scope>
    <source>
        <strain evidence="7">DSM 12261 / ALA-1</strain>
    </source>
</reference>
<keyword evidence="1" id="KW-0547">Nucleotide-binding</keyword>
<sequence length="655" mass="74402">MNSNMHPMDKIFAPSGLFEKNFEDYEYREPQLLLAQKIWDSFMQQRNTVFVAEAPTGIGKTFALLAPALKWALPQEKRILFLTAGITLQEQLIRKDLPRLKELLGYDVSFGLLKGRGNYVCVRRALELEHEGFLSFGDSGAASIYLSEWLKKTQTGDLSELKLPSDFPIFPRVAAQVRGCLGHRCPYRDRCFIQKALKKAQNWDVIVSNYHMYFAYVMNGKGTFPVDFDVLICDEAHRMVDAARSISSVRVSWEDLVRLLRSKGAATAESFLSNREEEQGVLRDELSSVQEEGRKLFELLEVSIADGVLIPVRNEELYRCGLLVSSHIETALKMLRSIEELCNEKPYDVDDGPLALALAWIEEVRLFSHSLQWCLAVGHFPEWAYWREGDALVSEPTLCSDKVSEGILSQKAEKIIAISATMTVEGSFDFWKRETGIIPTDTYVLESPFDLEKQMKILVVDLGLKVIEKGYDERVCRVVERLCNDNGGSSLVLLSSMRLVKKVGNWLKGSQHPYTVYVQNELPRTELLERFRSDLSSVLIGSVSFREGVDVPGEGLTQVIIDRIPFPHPKDPVVQSRNELEGRKAFVTVILPQAKMFLRQALGRLIRSKSDQGRVVILDGRIIDRQDWRIRKDLPLVPIQRFTVKSNSVAHEKTV</sequence>
<dbReference type="GO" id="GO:0003677">
    <property type="term" value="F:DNA binding"/>
    <property type="evidence" value="ECO:0007669"/>
    <property type="project" value="InterPro"/>
</dbReference>
<dbReference type="InterPro" id="IPR006935">
    <property type="entry name" value="Helicase/UvrB_N"/>
</dbReference>
<dbReference type="Pfam" id="PF13307">
    <property type="entry name" value="Helicase_C_2"/>
    <property type="match status" value="1"/>
</dbReference>
<evidence type="ECO:0000256" key="4">
    <source>
        <dbReference type="ARBA" id="ARBA00038058"/>
    </source>
</evidence>
<keyword evidence="2" id="KW-0378">Hydrolase</keyword>
<dbReference type="GO" id="GO:0005524">
    <property type="term" value="F:ATP binding"/>
    <property type="evidence" value="ECO:0007669"/>
    <property type="project" value="UniProtKB-KW"/>
</dbReference>
<dbReference type="EMBL" id="CP001997">
    <property type="protein sequence ID" value="ADE56826.1"/>
    <property type="molecule type" value="Genomic_DNA"/>
</dbReference>
<dbReference type="RefSeq" id="WP_013048092.1">
    <property type="nucleotide sequence ID" value="NC_014011.1"/>
</dbReference>
<keyword evidence="3" id="KW-0067">ATP-binding</keyword>
<dbReference type="GO" id="GO:0003678">
    <property type="term" value="F:DNA helicase activity"/>
    <property type="evidence" value="ECO:0007669"/>
    <property type="project" value="TreeGrafter"/>
</dbReference>
<dbReference type="GO" id="GO:0016818">
    <property type="term" value="F:hydrolase activity, acting on acid anhydrides, in phosphorus-containing anhydrides"/>
    <property type="evidence" value="ECO:0007669"/>
    <property type="project" value="InterPro"/>
</dbReference>
<comment type="similarity">
    <text evidence="4">Belongs to the helicase family. DinG subfamily.</text>
</comment>
<organism evidence="6 7">
    <name type="scientific">Aminobacterium colombiense (strain DSM 12261 / ALA-1)</name>
    <dbReference type="NCBI Taxonomy" id="572547"/>
    <lineage>
        <taxon>Bacteria</taxon>
        <taxon>Thermotogati</taxon>
        <taxon>Synergistota</taxon>
        <taxon>Synergistia</taxon>
        <taxon>Synergistales</taxon>
        <taxon>Aminobacteriaceae</taxon>
        <taxon>Aminobacterium</taxon>
    </lineage>
</organism>